<evidence type="ECO:0000256" key="1">
    <source>
        <dbReference type="ARBA" id="ARBA00022448"/>
    </source>
</evidence>
<dbReference type="RefSeq" id="WP_152578114.1">
    <property type="nucleotide sequence ID" value="NZ_JAATJI010000002.1"/>
</dbReference>
<keyword evidence="1" id="KW-0813">Transport</keyword>
<evidence type="ECO:0000256" key="3">
    <source>
        <dbReference type="ARBA" id="ARBA00022723"/>
    </source>
</evidence>
<feature type="binding site" description="axial binding residue" evidence="6">
    <location>
        <position position="143"/>
    </location>
    <ligand>
        <name>heme c</name>
        <dbReference type="ChEBI" id="CHEBI:61717"/>
    </ligand>
    <ligandPart>
        <name>Fe</name>
        <dbReference type="ChEBI" id="CHEBI:18248"/>
    </ligandPart>
</feature>
<dbReference type="InterPro" id="IPR010980">
    <property type="entry name" value="Cyt_c/b562"/>
</dbReference>
<dbReference type="PIRSF" id="PIRSF000027">
    <property type="entry name" value="Cytc_c_prime"/>
    <property type="match status" value="1"/>
</dbReference>
<comment type="PTM">
    <text evidence="7">Binds 1 heme group per subunit.</text>
</comment>
<keyword evidence="2 7" id="KW-0349">Heme</keyword>
<reference evidence="9 10" key="1">
    <citation type="submission" date="2019-09" db="EMBL/GenBank/DDBJ databases">
        <title>Polymorphobacter sp. isolated from a lake in China.</title>
        <authorList>
            <person name="Liu Z."/>
        </authorList>
    </citation>
    <scope>NUCLEOTIDE SEQUENCE [LARGE SCALE GENOMIC DNA]</scope>
    <source>
        <strain evidence="9 10">D40P</strain>
    </source>
</reference>
<dbReference type="GO" id="GO:0042597">
    <property type="term" value="C:periplasmic space"/>
    <property type="evidence" value="ECO:0007669"/>
    <property type="project" value="InterPro"/>
</dbReference>
<evidence type="ECO:0000256" key="7">
    <source>
        <dbReference type="PIRSR" id="PIRSR000027-2"/>
    </source>
</evidence>
<feature type="signal peptide" evidence="8">
    <location>
        <begin position="1"/>
        <end position="26"/>
    </location>
</feature>
<accession>A0A7C9KIZ5</accession>
<gene>
    <name evidence="9" type="ORF">F3168_10445</name>
</gene>
<dbReference type="GO" id="GO:0009055">
    <property type="term" value="F:electron transfer activity"/>
    <property type="evidence" value="ECO:0007669"/>
    <property type="project" value="InterPro"/>
</dbReference>
<proteinExistence type="predicted"/>
<name>A0A7C9KIZ5_9SPHN</name>
<dbReference type="PROSITE" id="PS51009">
    <property type="entry name" value="CYTCII"/>
    <property type="match status" value="1"/>
</dbReference>
<feature type="binding site" description="covalent" evidence="7">
    <location>
        <position position="142"/>
    </location>
    <ligand>
        <name>heme c</name>
        <dbReference type="ChEBI" id="CHEBI:61717"/>
    </ligand>
</feature>
<dbReference type="Pfam" id="PF01322">
    <property type="entry name" value="Cytochrom_C_2"/>
    <property type="match status" value="1"/>
</dbReference>
<keyword evidence="5 6" id="KW-0408">Iron</keyword>
<dbReference type="GO" id="GO:0005506">
    <property type="term" value="F:iron ion binding"/>
    <property type="evidence" value="ECO:0007669"/>
    <property type="project" value="InterPro"/>
</dbReference>
<feature type="chain" id="PRO_5028859399" evidence="8">
    <location>
        <begin position="27"/>
        <end position="150"/>
    </location>
</feature>
<dbReference type="SUPFAM" id="SSF47175">
    <property type="entry name" value="Cytochromes"/>
    <property type="match status" value="1"/>
</dbReference>
<feature type="binding site" description="covalent" evidence="7">
    <location>
        <position position="139"/>
    </location>
    <ligand>
        <name>heme c</name>
        <dbReference type="ChEBI" id="CHEBI:61717"/>
    </ligand>
</feature>
<dbReference type="AlphaFoldDB" id="A0A7C9KIZ5"/>
<dbReference type="Gene3D" id="1.20.120.10">
    <property type="entry name" value="Cytochrome c/b562"/>
    <property type="match status" value="1"/>
</dbReference>
<evidence type="ECO:0000256" key="4">
    <source>
        <dbReference type="ARBA" id="ARBA00022982"/>
    </source>
</evidence>
<dbReference type="Proteomes" id="UP000481327">
    <property type="component" value="Unassembled WGS sequence"/>
</dbReference>
<keyword evidence="10" id="KW-1185">Reference proteome</keyword>
<sequence length="150" mass="15834">MVRPKMLVAACAAVMLVAPSVGWAAAADDAAAMRSKLMEQNGKDAKAGGQILKGEIPFDAAKAQAIFVGMHDVATKFGNYFPKGSITPKSEASPAIWEKPAEFKAALAKFEKDTGNAIAAKVTTKEAFGQQFGLVTANCKSCHEAFRVKK</sequence>
<dbReference type="GO" id="GO:0022900">
    <property type="term" value="P:electron transport chain"/>
    <property type="evidence" value="ECO:0007669"/>
    <property type="project" value="InterPro"/>
</dbReference>
<dbReference type="InterPro" id="IPR012127">
    <property type="entry name" value="Cyt_c_prime"/>
</dbReference>
<organism evidence="9 10">
    <name type="scientific">Sandarakinorhabdus fusca</name>
    <dbReference type="NCBI Taxonomy" id="1439888"/>
    <lineage>
        <taxon>Bacteria</taxon>
        <taxon>Pseudomonadati</taxon>
        <taxon>Pseudomonadota</taxon>
        <taxon>Alphaproteobacteria</taxon>
        <taxon>Sphingomonadales</taxon>
        <taxon>Sphingosinicellaceae</taxon>
        <taxon>Sandarakinorhabdus</taxon>
    </lineage>
</organism>
<evidence type="ECO:0000256" key="5">
    <source>
        <dbReference type="ARBA" id="ARBA00023004"/>
    </source>
</evidence>
<evidence type="ECO:0000313" key="10">
    <source>
        <dbReference type="Proteomes" id="UP000481327"/>
    </source>
</evidence>
<protein>
    <submittedName>
        <fullName evidence="9">Cytochrome c</fullName>
    </submittedName>
</protein>
<keyword evidence="4" id="KW-0249">Electron transport</keyword>
<dbReference type="OrthoDB" id="7596534at2"/>
<keyword evidence="3 6" id="KW-0479">Metal-binding</keyword>
<evidence type="ECO:0000256" key="2">
    <source>
        <dbReference type="ARBA" id="ARBA00022617"/>
    </source>
</evidence>
<dbReference type="InterPro" id="IPR002321">
    <property type="entry name" value="Cyt_c_II"/>
</dbReference>
<keyword evidence="8" id="KW-0732">Signal</keyword>
<evidence type="ECO:0000256" key="8">
    <source>
        <dbReference type="SAM" id="SignalP"/>
    </source>
</evidence>
<evidence type="ECO:0000256" key="6">
    <source>
        <dbReference type="PIRSR" id="PIRSR000027-1"/>
    </source>
</evidence>
<evidence type="ECO:0000313" key="9">
    <source>
        <dbReference type="EMBL" id="MQT17681.1"/>
    </source>
</evidence>
<dbReference type="EMBL" id="WIOL01000003">
    <property type="protein sequence ID" value="MQT17681.1"/>
    <property type="molecule type" value="Genomic_DNA"/>
</dbReference>
<comment type="caution">
    <text evidence="9">The sequence shown here is derived from an EMBL/GenBank/DDBJ whole genome shotgun (WGS) entry which is preliminary data.</text>
</comment>
<dbReference type="GO" id="GO:0020037">
    <property type="term" value="F:heme binding"/>
    <property type="evidence" value="ECO:0007669"/>
    <property type="project" value="InterPro"/>
</dbReference>